<dbReference type="Proteomes" id="UP000034081">
    <property type="component" value="Unassembled WGS sequence"/>
</dbReference>
<dbReference type="STRING" id="1618570.UT08_C0008G0022"/>
<proteinExistence type="predicted"/>
<evidence type="ECO:0000313" key="2">
    <source>
        <dbReference type="Proteomes" id="UP000034081"/>
    </source>
</evidence>
<sequence>MINLKKVLISLFTLGVVAVVAVMATQAFFSDSEKSVDNKFVAGAIDLQIDNTSYAIDFNIPAYPSPTGALVANIANTWTVRDLTVEKFFDFVDLKPGDYGEDTISIHVGSNDAWMCAAAKLTADDDVTCTDPEKVDDPACDNPGVGLGELDEGVNFAFWVDDGDNVYEPVLDNAGGVAESIFLSGPLSGLGAQGQITLADSASSILGATKPVPGGTTFYIGKIWCFGNLTAGALVQDGDATGTPLTKGTTGFVCDGTLVNDAAQTDKVVGDLEFYAEQSRHNSSFLCRNWKPSWTPKP</sequence>
<dbReference type="EMBL" id="LBVL01000008">
    <property type="protein sequence ID" value="KKQ85266.1"/>
    <property type="molecule type" value="Genomic_DNA"/>
</dbReference>
<reference evidence="1 2" key="1">
    <citation type="journal article" date="2015" name="Nature">
        <title>rRNA introns, odd ribosomes, and small enigmatic genomes across a large radiation of phyla.</title>
        <authorList>
            <person name="Brown C.T."/>
            <person name="Hug L.A."/>
            <person name="Thomas B.C."/>
            <person name="Sharon I."/>
            <person name="Castelle C.J."/>
            <person name="Singh A."/>
            <person name="Wilkins M.J."/>
            <person name="Williams K.H."/>
            <person name="Banfield J.F."/>
        </authorList>
    </citation>
    <scope>NUCLEOTIDE SEQUENCE [LARGE SCALE GENOMIC DNA]</scope>
</reference>
<organism evidence="1 2">
    <name type="scientific">Candidatus Woesebacteria bacterium GW2011_GWB1_38_8</name>
    <dbReference type="NCBI Taxonomy" id="1618570"/>
    <lineage>
        <taxon>Bacteria</taxon>
        <taxon>Candidatus Woeseibacteriota</taxon>
    </lineage>
</organism>
<name>A0A0G0P7I7_9BACT</name>
<evidence type="ECO:0000313" key="1">
    <source>
        <dbReference type="EMBL" id="KKQ85266.1"/>
    </source>
</evidence>
<gene>
    <name evidence="1" type="ORF">UT08_C0008G0022</name>
</gene>
<protein>
    <submittedName>
        <fullName evidence="1">Uncharacterized protein</fullName>
    </submittedName>
</protein>
<accession>A0A0G0P7I7</accession>
<dbReference type="AlphaFoldDB" id="A0A0G0P7I7"/>
<comment type="caution">
    <text evidence="1">The sequence shown here is derived from an EMBL/GenBank/DDBJ whole genome shotgun (WGS) entry which is preliminary data.</text>
</comment>